<dbReference type="EMBL" id="JAJJVO010000142">
    <property type="protein sequence ID" value="MCC9274523.1"/>
    <property type="molecule type" value="Genomic_DNA"/>
</dbReference>
<evidence type="ECO:0000256" key="4">
    <source>
        <dbReference type="ARBA" id="ARBA00022989"/>
    </source>
</evidence>
<dbReference type="Proteomes" id="UP000813384">
    <property type="component" value="Unassembled WGS sequence"/>
</dbReference>
<dbReference type="STRING" id="328396.RU93_GL000183"/>
<feature type="transmembrane region" description="Helical" evidence="6">
    <location>
        <begin position="131"/>
        <end position="155"/>
    </location>
</feature>
<dbReference type="AlphaFoldDB" id="A0A1L8QXM3"/>
<evidence type="ECO:0000256" key="5">
    <source>
        <dbReference type="ARBA" id="ARBA00023136"/>
    </source>
</evidence>
<keyword evidence="5 6" id="KW-0472">Membrane</keyword>
<reference evidence="7" key="2">
    <citation type="journal article" date="2021" name="PeerJ">
        <title>Extensive microbial diversity within the chicken gut microbiome revealed by metagenomics and culture.</title>
        <authorList>
            <person name="Gilroy R."/>
            <person name="Ravi A."/>
            <person name="Getino M."/>
            <person name="Pursley I."/>
            <person name="Horton D.L."/>
            <person name="Alikhan N.F."/>
            <person name="Baker D."/>
            <person name="Gharbi K."/>
            <person name="Hall N."/>
            <person name="Watson M."/>
            <person name="Adriaenssens E.M."/>
            <person name="Foster-Nyarko E."/>
            <person name="Jarju S."/>
            <person name="Secka A."/>
            <person name="Antonio M."/>
            <person name="Oren A."/>
            <person name="Chaudhuri R.R."/>
            <person name="La Ragione R."/>
            <person name="Hildebrand F."/>
            <person name="Pallen M.J."/>
        </authorList>
    </citation>
    <scope>NUCLEOTIDE SEQUENCE</scope>
    <source>
        <strain evidence="7">150</strain>
    </source>
</reference>
<feature type="transmembrane region" description="Helical" evidence="6">
    <location>
        <begin position="325"/>
        <end position="343"/>
    </location>
</feature>
<keyword evidence="6" id="KW-0046">Antibiotic resistance</keyword>
<evidence type="ECO:0000313" key="7">
    <source>
        <dbReference type="EMBL" id="MCC9274523.1"/>
    </source>
</evidence>
<keyword evidence="3 6" id="KW-0812">Transmembrane</keyword>
<dbReference type="GO" id="GO:0005886">
    <property type="term" value="C:plasma membrane"/>
    <property type="evidence" value="ECO:0007669"/>
    <property type="project" value="UniProtKB-SubCell"/>
</dbReference>
<feature type="transmembrane region" description="Helical" evidence="6">
    <location>
        <begin position="101"/>
        <end position="119"/>
    </location>
</feature>
<feature type="transmembrane region" description="Helical" evidence="6">
    <location>
        <begin position="238"/>
        <end position="256"/>
    </location>
</feature>
<dbReference type="GO" id="GO:0006629">
    <property type="term" value="P:lipid metabolic process"/>
    <property type="evidence" value="ECO:0007669"/>
    <property type="project" value="UniProtKB-KW"/>
</dbReference>
<keyword evidence="4 6" id="KW-1133">Transmembrane helix</keyword>
<feature type="transmembrane region" description="Helical" evidence="6">
    <location>
        <begin position="268"/>
        <end position="287"/>
    </location>
</feature>
<comment type="caution">
    <text evidence="8">The sequence shown here is derived from an EMBL/GenBank/DDBJ whole genome shotgun (WGS) entry which is preliminary data.</text>
</comment>
<dbReference type="GO" id="GO:0050071">
    <property type="term" value="F:phosphatidylglycerol lysyltransferase activity"/>
    <property type="evidence" value="ECO:0007669"/>
    <property type="project" value="UniProtKB-EC"/>
</dbReference>
<keyword evidence="6" id="KW-0808">Transferase</keyword>
<dbReference type="EC" id="2.3.2.3" evidence="6"/>
<evidence type="ECO:0000256" key="2">
    <source>
        <dbReference type="ARBA" id="ARBA00022475"/>
    </source>
</evidence>
<dbReference type="Pfam" id="PF03706">
    <property type="entry name" value="LPG_synthase_TM"/>
    <property type="match status" value="1"/>
</dbReference>
<comment type="subcellular location">
    <subcellularLocation>
        <location evidence="1 6">Cell membrane</location>
        <topology evidence="1 6">Multi-pass membrane protein</topology>
    </subcellularLocation>
</comment>
<reference evidence="8 9" key="1">
    <citation type="submission" date="2014-12" db="EMBL/GenBank/DDBJ databases">
        <title>Draft genome sequences of 29 type strains of Enterococci.</title>
        <authorList>
            <person name="Zhong Z."/>
            <person name="Sun Z."/>
            <person name="Liu W."/>
            <person name="Zhang W."/>
            <person name="Zhang H."/>
        </authorList>
    </citation>
    <scope>NUCLEOTIDE SEQUENCE [LARGE SCALE GENOMIC DNA]</scope>
    <source>
        <strain evidence="8 9">DSM 17690</strain>
    </source>
</reference>
<evidence type="ECO:0000256" key="1">
    <source>
        <dbReference type="ARBA" id="ARBA00004651"/>
    </source>
</evidence>
<protein>
    <recommendedName>
        <fullName evidence="6">Phosphatidylglycerol lysyltransferase</fullName>
        <ecNumber evidence="6">2.3.2.3</ecNumber>
    </recommendedName>
    <alternativeName>
        <fullName evidence="6">Lysylphosphatidylglycerol synthase</fullName>
    </alternativeName>
</protein>
<evidence type="ECO:0000256" key="3">
    <source>
        <dbReference type="ARBA" id="ARBA00022692"/>
    </source>
</evidence>
<evidence type="ECO:0000256" key="6">
    <source>
        <dbReference type="RuleBase" id="RU363042"/>
    </source>
</evidence>
<evidence type="ECO:0000313" key="9">
    <source>
        <dbReference type="Proteomes" id="UP000182149"/>
    </source>
</evidence>
<dbReference type="InterPro" id="IPR022791">
    <property type="entry name" value="L-PG_synthase/AglD"/>
</dbReference>
<comment type="function">
    <text evidence="6">Catalyzes the transfer of a lysyl group from L-lysyl-tRNA(Lys) to membrane-bound phosphatidylglycerol (PG), which produces lysylphosphatidylglycerol (LPG), a major component of the bacterial membrane with a positive net charge. LPG synthesis contributes to bacterial virulence as it is involved in the resistance mechanism against cationic antimicrobial peptides (CAMP) produces by the host's immune system (defensins, cathelicidins) and by the competing microorganisms.</text>
</comment>
<feature type="transmembrane region" description="Helical" evidence="6">
    <location>
        <begin position="167"/>
        <end position="190"/>
    </location>
</feature>
<evidence type="ECO:0000313" key="8">
    <source>
        <dbReference type="EMBL" id="OJG12253.1"/>
    </source>
</evidence>
<comment type="catalytic activity">
    <reaction evidence="6">
        <text>L-lysyl-tRNA(Lys) + a 1,2-diacyl-sn-glycero-3-phospho-(1'-sn-glycerol) = a 1,2-diacyl-sn-glycero-3-phospho-1'-(3'-O-L-lysyl)-sn-glycerol + tRNA(Lys)</text>
        <dbReference type="Rhea" id="RHEA:10668"/>
        <dbReference type="Rhea" id="RHEA-COMP:9696"/>
        <dbReference type="Rhea" id="RHEA-COMP:9697"/>
        <dbReference type="ChEBI" id="CHEBI:64716"/>
        <dbReference type="ChEBI" id="CHEBI:75792"/>
        <dbReference type="ChEBI" id="CHEBI:78442"/>
        <dbReference type="ChEBI" id="CHEBI:78529"/>
        <dbReference type="EC" id="2.3.2.3"/>
    </reaction>
</comment>
<dbReference type="GO" id="GO:0046677">
    <property type="term" value="P:response to antibiotic"/>
    <property type="evidence" value="ECO:0007669"/>
    <property type="project" value="UniProtKB-KW"/>
</dbReference>
<dbReference type="Proteomes" id="UP000182149">
    <property type="component" value="Unassembled WGS sequence"/>
</dbReference>
<feature type="transmembrane region" description="Helical" evidence="6">
    <location>
        <begin position="54"/>
        <end position="72"/>
    </location>
</feature>
<keyword evidence="6" id="KW-0443">Lipid metabolism</keyword>
<keyword evidence="9" id="KW-1185">Reference proteome</keyword>
<dbReference type="RefSeq" id="WP_169818071.1">
    <property type="nucleotide sequence ID" value="NZ_JBHSHF010000002.1"/>
</dbReference>
<gene>
    <name evidence="6" type="primary">mprF</name>
    <name evidence="7" type="ORF">K8V42_09560</name>
    <name evidence="8" type="ORF">RU93_GL000183</name>
</gene>
<proteinExistence type="inferred from homology"/>
<organism evidence="8 9">
    <name type="scientific">Enterococcus aquimarinus</name>
    <dbReference type="NCBI Taxonomy" id="328396"/>
    <lineage>
        <taxon>Bacteria</taxon>
        <taxon>Bacillati</taxon>
        <taxon>Bacillota</taxon>
        <taxon>Bacilli</taxon>
        <taxon>Lactobacillales</taxon>
        <taxon>Enterococcaceae</taxon>
        <taxon>Enterococcus</taxon>
    </lineage>
</organism>
<accession>A0A1L8QXM3</accession>
<comment type="similarity">
    <text evidence="6">Belongs to the LPG synthase family.</text>
</comment>
<dbReference type="EMBL" id="JXKD01000001">
    <property type="protein sequence ID" value="OJG12253.1"/>
    <property type="molecule type" value="Genomic_DNA"/>
</dbReference>
<feature type="transmembrane region" description="Helical" evidence="6">
    <location>
        <begin position="22"/>
        <end position="42"/>
    </location>
</feature>
<reference evidence="7" key="3">
    <citation type="submission" date="2021-11" db="EMBL/GenBank/DDBJ databases">
        <authorList>
            <person name="Gilroy R."/>
        </authorList>
    </citation>
    <scope>NUCLEOTIDE SEQUENCE</scope>
    <source>
        <strain evidence="7">150</strain>
    </source>
</reference>
<name>A0A1L8QXM3_9ENTE</name>
<sequence length="349" mass="39107">MTDQEGSGDLATSNKTTNTMKFLVKVLILLIFLAFIAYYLRASFGDIFQQLGQTSLRLLIIVTSLGMGYLFLEGKMLKETVAPFSQTFTTWNGMMASCYTAFYRLITFGTGTIFAEINFYHRKQMTVSQGVGVAILRFIFFKISTLTIAIIALSLSFRELYATSPSFFWVLIMSILINAALSGGLLLAALSIKLQIGLMSLCNRFLKNDKARAVVDRGNIQINALRRMLHETMQNKTVLYKVYFWSIVKILAWFIIPYACLVSDYPEINIFWTIGLISFVTVIAGVIPTPAGIGSFDFAYLVVFRALVGTVDAASSLLLYRYATFLIPFLVGLIYVVSTNGFIKRELKK</sequence>
<keyword evidence="2" id="KW-1003">Cell membrane</keyword>